<dbReference type="InterPro" id="IPR011010">
    <property type="entry name" value="DNA_brk_join_enz"/>
</dbReference>
<dbReference type="GO" id="GO:0003677">
    <property type="term" value="F:DNA binding"/>
    <property type="evidence" value="ECO:0007669"/>
    <property type="project" value="InterPro"/>
</dbReference>
<dbReference type="EMBL" id="CAJOBA010043660">
    <property type="protein sequence ID" value="CAF4152840.1"/>
    <property type="molecule type" value="Genomic_DNA"/>
</dbReference>
<evidence type="ECO:0000313" key="4">
    <source>
        <dbReference type="EMBL" id="CAF1435875.1"/>
    </source>
</evidence>
<dbReference type="Gene3D" id="1.10.443.10">
    <property type="entry name" value="Intergrase catalytic core"/>
    <property type="match status" value="1"/>
</dbReference>
<dbReference type="GO" id="GO:0006310">
    <property type="term" value="P:DNA recombination"/>
    <property type="evidence" value="ECO:0007669"/>
    <property type="project" value="UniProtKB-KW"/>
</dbReference>
<reference evidence="4" key="1">
    <citation type="submission" date="2021-02" db="EMBL/GenBank/DDBJ databases">
        <authorList>
            <person name="Nowell W R."/>
        </authorList>
    </citation>
    <scope>NUCLEOTIDE SEQUENCE</scope>
</reference>
<organism evidence="4 7">
    <name type="scientific">Didymodactylos carnosus</name>
    <dbReference type="NCBI Taxonomy" id="1234261"/>
    <lineage>
        <taxon>Eukaryota</taxon>
        <taxon>Metazoa</taxon>
        <taxon>Spiralia</taxon>
        <taxon>Gnathifera</taxon>
        <taxon>Rotifera</taxon>
        <taxon>Eurotatoria</taxon>
        <taxon>Bdelloidea</taxon>
        <taxon>Philodinida</taxon>
        <taxon>Philodinidae</taxon>
        <taxon>Didymodactylos</taxon>
    </lineage>
</organism>
<keyword evidence="1" id="KW-0233">DNA recombination</keyword>
<comment type="caution">
    <text evidence="4">The sequence shown here is derived from an EMBL/GenBank/DDBJ whole genome shotgun (WGS) entry which is preliminary data.</text>
</comment>
<name>A0A815NB77_9BILA</name>
<dbReference type="InterPro" id="IPR002104">
    <property type="entry name" value="Integrase_catalytic"/>
</dbReference>
<dbReference type="PANTHER" id="PTHR35617">
    <property type="entry name" value="PHAGE_INTEGRASE DOMAIN-CONTAINING PROTEIN"/>
    <property type="match status" value="1"/>
</dbReference>
<proteinExistence type="predicted"/>
<dbReference type="GO" id="GO:0015074">
    <property type="term" value="P:DNA integration"/>
    <property type="evidence" value="ECO:0007669"/>
    <property type="project" value="InterPro"/>
</dbReference>
<protein>
    <recommendedName>
        <fullName evidence="2">Tyr recombinase domain-containing protein</fullName>
    </recommendedName>
</protein>
<keyword evidence="7" id="KW-1185">Reference proteome</keyword>
<evidence type="ECO:0000256" key="1">
    <source>
        <dbReference type="ARBA" id="ARBA00023172"/>
    </source>
</evidence>
<dbReference type="PROSITE" id="PS51898">
    <property type="entry name" value="TYR_RECOMBINASE"/>
    <property type="match status" value="1"/>
</dbReference>
<dbReference type="PANTHER" id="PTHR35617:SF3">
    <property type="entry name" value="CORE-BINDING (CB) DOMAIN-CONTAINING PROTEIN"/>
    <property type="match status" value="1"/>
</dbReference>
<dbReference type="AlphaFoldDB" id="A0A815NB77"/>
<dbReference type="SUPFAM" id="SSF56349">
    <property type="entry name" value="DNA breaking-rejoining enzymes"/>
    <property type="match status" value="1"/>
</dbReference>
<evidence type="ECO:0000313" key="5">
    <source>
        <dbReference type="EMBL" id="CAF4152840.1"/>
    </source>
</evidence>
<feature type="domain" description="Tyr recombinase" evidence="2">
    <location>
        <begin position="4"/>
        <end position="209"/>
    </location>
</feature>
<evidence type="ECO:0000313" key="6">
    <source>
        <dbReference type="EMBL" id="CAF4313413.1"/>
    </source>
</evidence>
<dbReference type="OrthoDB" id="10064229at2759"/>
<gene>
    <name evidence="4" type="ORF">GPM918_LOCUS34184</name>
    <name evidence="3" type="ORF">OVA965_LOCUS30376</name>
    <name evidence="6" type="ORF">SRO942_LOCUS34881</name>
    <name evidence="5" type="ORF">TMI583_LOCUS31172</name>
</gene>
<evidence type="ECO:0000313" key="3">
    <source>
        <dbReference type="EMBL" id="CAF1341756.1"/>
    </source>
</evidence>
<dbReference type="InterPro" id="IPR013762">
    <property type="entry name" value="Integrase-like_cat_sf"/>
</dbReference>
<evidence type="ECO:0000313" key="7">
    <source>
        <dbReference type="Proteomes" id="UP000663829"/>
    </source>
</evidence>
<dbReference type="Proteomes" id="UP000682733">
    <property type="component" value="Unassembled WGS sequence"/>
</dbReference>
<dbReference type="Proteomes" id="UP000677228">
    <property type="component" value="Unassembled WGS sequence"/>
</dbReference>
<dbReference type="Proteomes" id="UP000681722">
    <property type="component" value="Unassembled WGS sequence"/>
</dbReference>
<evidence type="ECO:0000259" key="2">
    <source>
        <dbReference type="PROSITE" id="PS51898"/>
    </source>
</evidence>
<accession>A0A815NB77</accession>
<sequence length="211" mass="24771">MRSPQPRYSSTWDVSVVLNYIESMQEDEAISILHLSYKLSTLMILMTAARSLELQKLKISRMIEDKTKFIIDERTKTQREHHKPVRMIFYKNQISLKLEVVSSLQCYLKRIKENRKEEDHLFITTTAPFRATRPTTIANWVKHMMTLAGIDTKLFRTHSCRAAATLKAKVHGLSIEQTISVARWSNVKTFKRFYERELRSENSFQETLATK</sequence>
<dbReference type="EMBL" id="CAJNOK010022037">
    <property type="protein sequence ID" value="CAF1341756.1"/>
    <property type="molecule type" value="Genomic_DNA"/>
</dbReference>
<dbReference type="Proteomes" id="UP000663829">
    <property type="component" value="Unassembled WGS sequence"/>
</dbReference>
<dbReference type="EMBL" id="CAJNOQ010018756">
    <property type="protein sequence ID" value="CAF1435875.1"/>
    <property type="molecule type" value="Genomic_DNA"/>
</dbReference>
<dbReference type="EMBL" id="CAJOBC010084196">
    <property type="protein sequence ID" value="CAF4313413.1"/>
    <property type="molecule type" value="Genomic_DNA"/>
</dbReference>